<reference evidence="1" key="1">
    <citation type="submission" date="2018-06" db="EMBL/GenBank/DDBJ databases">
        <authorList>
            <person name="Zhirakovskaya E."/>
        </authorList>
    </citation>
    <scope>NUCLEOTIDE SEQUENCE</scope>
</reference>
<dbReference type="EMBL" id="UOGD01000039">
    <property type="protein sequence ID" value="VAX15953.1"/>
    <property type="molecule type" value="Genomic_DNA"/>
</dbReference>
<proteinExistence type="predicted"/>
<evidence type="ECO:0000313" key="1">
    <source>
        <dbReference type="EMBL" id="VAX15953.1"/>
    </source>
</evidence>
<feature type="non-terminal residue" evidence="1">
    <location>
        <position position="218"/>
    </location>
</feature>
<organism evidence="1">
    <name type="scientific">hydrothermal vent metagenome</name>
    <dbReference type="NCBI Taxonomy" id="652676"/>
    <lineage>
        <taxon>unclassified sequences</taxon>
        <taxon>metagenomes</taxon>
        <taxon>ecological metagenomes</taxon>
    </lineage>
</organism>
<name>A0A3B1BUP9_9ZZZZ</name>
<dbReference type="AlphaFoldDB" id="A0A3B1BUP9"/>
<protein>
    <submittedName>
        <fullName evidence="1">Uncharacterized protein</fullName>
    </submittedName>
</protein>
<gene>
    <name evidence="1" type="ORF">MNBD_IGNAVI01-208</name>
</gene>
<accession>A0A3B1BUP9</accession>
<sequence>MDYSEDAEKFFLNEENKKKRKELEEKFGGDFHKAEDSDLPPEIENEFLKNVEEFERQHENAKNIKVIDLIGNPKFKKIDELSGKALSDAIDEVLDLYGKHEINISVIEEEEVSDSDFYVFLTEELPEEETENIRMPGWTTNYIYEEFHPNDKLDSKDAIEHLIYDFLTNSEYKNLHIAKEKLLNIGEEKVTREKFIESFAALFEDVDELIVREEIVFN</sequence>